<name>A0AAV8ZEL8_9CUCU</name>
<sequence length="60" mass="7067">MEGDRRITLTEIAEEVDISYGSAQQIMRVDLGFHKVSARWVPRLLSDEHKRHRLEVYQLS</sequence>
<reference evidence="1" key="1">
    <citation type="journal article" date="2023" name="Insect Mol. Biol.">
        <title>Genome sequencing provides insights into the evolution of gene families encoding plant cell wall-degrading enzymes in longhorned beetles.</title>
        <authorList>
            <person name="Shin N.R."/>
            <person name="Okamura Y."/>
            <person name="Kirsch R."/>
            <person name="Pauchet Y."/>
        </authorList>
    </citation>
    <scope>NUCLEOTIDE SEQUENCE</scope>
    <source>
        <strain evidence="1">AMC_N1</strain>
    </source>
</reference>
<evidence type="ECO:0000313" key="1">
    <source>
        <dbReference type="EMBL" id="KAJ8962763.1"/>
    </source>
</evidence>
<keyword evidence="2" id="KW-1185">Reference proteome</keyword>
<proteinExistence type="predicted"/>
<comment type="caution">
    <text evidence="1">The sequence shown here is derived from an EMBL/GenBank/DDBJ whole genome shotgun (WGS) entry which is preliminary data.</text>
</comment>
<gene>
    <name evidence="1" type="ORF">NQ318_001162</name>
</gene>
<accession>A0AAV8ZEL8</accession>
<organism evidence="1 2">
    <name type="scientific">Aromia moschata</name>
    <dbReference type="NCBI Taxonomy" id="1265417"/>
    <lineage>
        <taxon>Eukaryota</taxon>
        <taxon>Metazoa</taxon>
        <taxon>Ecdysozoa</taxon>
        <taxon>Arthropoda</taxon>
        <taxon>Hexapoda</taxon>
        <taxon>Insecta</taxon>
        <taxon>Pterygota</taxon>
        <taxon>Neoptera</taxon>
        <taxon>Endopterygota</taxon>
        <taxon>Coleoptera</taxon>
        <taxon>Polyphaga</taxon>
        <taxon>Cucujiformia</taxon>
        <taxon>Chrysomeloidea</taxon>
        <taxon>Cerambycidae</taxon>
        <taxon>Cerambycinae</taxon>
        <taxon>Callichromatini</taxon>
        <taxon>Aromia</taxon>
    </lineage>
</organism>
<evidence type="ECO:0000313" key="2">
    <source>
        <dbReference type="Proteomes" id="UP001162162"/>
    </source>
</evidence>
<dbReference type="EMBL" id="JAPWTK010000002">
    <property type="protein sequence ID" value="KAJ8962763.1"/>
    <property type="molecule type" value="Genomic_DNA"/>
</dbReference>
<dbReference type="Proteomes" id="UP001162162">
    <property type="component" value="Unassembled WGS sequence"/>
</dbReference>
<dbReference type="AlphaFoldDB" id="A0AAV8ZEL8"/>
<protein>
    <submittedName>
        <fullName evidence="1">Uncharacterized protein</fullName>
    </submittedName>
</protein>